<dbReference type="EMBL" id="GEDC01026308">
    <property type="protein sequence ID" value="JAS10990.1"/>
    <property type="molecule type" value="Transcribed_RNA"/>
</dbReference>
<feature type="non-terminal residue" evidence="2">
    <location>
        <position position="1"/>
    </location>
</feature>
<feature type="region of interest" description="Disordered" evidence="1">
    <location>
        <begin position="17"/>
        <end position="79"/>
    </location>
</feature>
<protein>
    <submittedName>
        <fullName evidence="2">Uncharacterized protein</fullName>
    </submittedName>
</protein>
<reference evidence="2" key="1">
    <citation type="submission" date="2015-12" db="EMBL/GenBank/DDBJ databases">
        <title>De novo transcriptome assembly of four potential Pierce s Disease insect vectors from Arizona vineyards.</title>
        <authorList>
            <person name="Tassone E.E."/>
        </authorList>
    </citation>
    <scope>NUCLEOTIDE SEQUENCE</scope>
</reference>
<feature type="compositionally biased region" description="Basic and acidic residues" evidence="1">
    <location>
        <begin position="123"/>
        <end position="149"/>
    </location>
</feature>
<feature type="compositionally biased region" description="Polar residues" evidence="1">
    <location>
        <begin position="68"/>
        <end position="78"/>
    </location>
</feature>
<feature type="non-terminal residue" evidence="2">
    <location>
        <position position="179"/>
    </location>
</feature>
<proteinExistence type="predicted"/>
<organism evidence="2">
    <name type="scientific">Clastoptera arizonana</name>
    <name type="common">Arizona spittle bug</name>
    <dbReference type="NCBI Taxonomy" id="38151"/>
    <lineage>
        <taxon>Eukaryota</taxon>
        <taxon>Metazoa</taxon>
        <taxon>Ecdysozoa</taxon>
        <taxon>Arthropoda</taxon>
        <taxon>Hexapoda</taxon>
        <taxon>Insecta</taxon>
        <taxon>Pterygota</taxon>
        <taxon>Neoptera</taxon>
        <taxon>Paraneoptera</taxon>
        <taxon>Hemiptera</taxon>
        <taxon>Auchenorrhyncha</taxon>
        <taxon>Cercopoidea</taxon>
        <taxon>Clastopteridae</taxon>
        <taxon>Clastoptera</taxon>
    </lineage>
</organism>
<name>A0A1B6CCG0_9HEMI</name>
<feature type="compositionally biased region" description="Basic and acidic residues" evidence="1">
    <location>
        <begin position="19"/>
        <end position="53"/>
    </location>
</feature>
<dbReference type="AlphaFoldDB" id="A0A1B6CCG0"/>
<feature type="region of interest" description="Disordered" evidence="1">
    <location>
        <begin position="115"/>
        <end position="165"/>
    </location>
</feature>
<feature type="compositionally biased region" description="Polar residues" evidence="1">
    <location>
        <begin position="150"/>
        <end position="160"/>
    </location>
</feature>
<accession>A0A1B6CCG0</accession>
<gene>
    <name evidence="2" type="ORF">g.34358</name>
</gene>
<sequence length="179" mass="20007">GGKMIKKTILVDDTIDQSSGDRKQLDSKVTSEKIQNKPTDKYGKPEDLFKEPSQRGTTEVKINKRTESNQTSKTNVSQHAEEVVRMIGGKMVKTTILVDDVEKLPVDKNTTETYKLAGTPGKSMDKYGKPKDLFQETSKPKLFDNKTDKQTSVTHTSDTKTVSKHTEEVVRMVGGKMVK</sequence>
<evidence type="ECO:0000256" key="1">
    <source>
        <dbReference type="SAM" id="MobiDB-lite"/>
    </source>
</evidence>
<evidence type="ECO:0000313" key="2">
    <source>
        <dbReference type="EMBL" id="JAS10990.1"/>
    </source>
</evidence>